<feature type="region of interest" description="Disordered" evidence="7">
    <location>
        <begin position="155"/>
        <end position="196"/>
    </location>
</feature>
<evidence type="ECO:0000256" key="7">
    <source>
        <dbReference type="SAM" id="MobiDB-lite"/>
    </source>
</evidence>
<dbReference type="AlphaFoldDB" id="A0A818CXI0"/>
<dbReference type="PROSITE" id="PS50071">
    <property type="entry name" value="HOMEOBOX_2"/>
    <property type="match status" value="1"/>
</dbReference>
<evidence type="ECO:0000256" key="2">
    <source>
        <dbReference type="ARBA" id="ARBA00023125"/>
    </source>
</evidence>
<proteinExistence type="predicted"/>
<evidence type="ECO:0000256" key="5">
    <source>
        <dbReference type="PROSITE-ProRule" id="PRU00108"/>
    </source>
</evidence>
<feature type="compositionally biased region" description="Basic and acidic residues" evidence="7">
    <location>
        <begin position="155"/>
        <end position="167"/>
    </location>
</feature>
<dbReference type="PANTHER" id="PTHR24329">
    <property type="entry name" value="HOMEOBOX PROTEIN ARISTALESS"/>
    <property type="match status" value="1"/>
</dbReference>
<dbReference type="EMBL" id="CAJOBS010002092">
    <property type="protein sequence ID" value="CAF4790250.1"/>
    <property type="molecule type" value="Genomic_DNA"/>
</dbReference>
<keyword evidence="2 5" id="KW-0238">DNA-binding</keyword>
<dbReference type="Proteomes" id="UP000663838">
    <property type="component" value="Unassembled WGS sequence"/>
</dbReference>
<dbReference type="GO" id="GO:0000977">
    <property type="term" value="F:RNA polymerase II transcription regulatory region sequence-specific DNA binding"/>
    <property type="evidence" value="ECO:0007669"/>
    <property type="project" value="TreeGrafter"/>
</dbReference>
<dbReference type="InterPro" id="IPR001356">
    <property type="entry name" value="HD"/>
</dbReference>
<sequence>MDQIDNRPSKNIPQNLFCEMMQQHITNDFSFSPYSNNHSNQFMQENYNGDVSLTQSSNTDYEQNENENENEPISRPIMYKKRVRTKFNSEQLNVLECAFERHRYPTVDIIDDLVEQLNLPTQKITIWFQNRRARLKKNQQKLDVQYSLDKDDHKQYDSGIHLDDNISHDSSTSPPINSILHLPPPPPPPPPPSSLPPLFIPTPSPYYMPDSHHSFYTSMWPNFRYPIPPHSFQSTMTDAANIPYNGMNYNSTEMYSPFVFQNVSNYQHAREFNEEL</sequence>
<keyword evidence="4 5" id="KW-0539">Nucleus</keyword>
<accession>A0A818CXI0</accession>
<feature type="DNA-binding region" description="Homeobox" evidence="5">
    <location>
        <begin position="80"/>
        <end position="139"/>
    </location>
</feature>
<evidence type="ECO:0000256" key="4">
    <source>
        <dbReference type="ARBA" id="ARBA00023242"/>
    </source>
</evidence>
<dbReference type="InterPro" id="IPR009057">
    <property type="entry name" value="Homeodomain-like_sf"/>
</dbReference>
<evidence type="ECO:0000313" key="9">
    <source>
        <dbReference type="EMBL" id="CAF3438871.1"/>
    </source>
</evidence>
<gene>
    <name evidence="9" type="ORF">KIK155_LOCUS11461</name>
    <name evidence="10" type="ORF">TOA249_LOCUS22696</name>
</gene>
<evidence type="ECO:0000256" key="1">
    <source>
        <dbReference type="ARBA" id="ARBA00004123"/>
    </source>
</evidence>
<reference evidence="9" key="1">
    <citation type="submission" date="2021-02" db="EMBL/GenBank/DDBJ databases">
        <authorList>
            <person name="Nowell W R."/>
        </authorList>
    </citation>
    <scope>NUCLEOTIDE SEQUENCE</scope>
</reference>
<comment type="caution">
    <text evidence="9">The sequence shown here is derived from an EMBL/GenBank/DDBJ whole genome shotgun (WGS) entry which is preliminary data.</text>
</comment>
<dbReference type="Pfam" id="PF00046">
    <property type="entry name" value="Homeodomain"/>
    <property type="match status" value="1"/>
</dbReference>
<dbReference type="GO" id="GO:0000981">
    <property type="term" value="F:DNA-binding transcription factor activity, RNA polymerase II-specific"/>
    <property type="evidence" value="ECO:0007669"/>
    <property type="project" value="InterPro"/>
</dbReference>
<organism evidence="9 11">
    <name type="scientific">Rotaria socialis</name>
    <dbReference type="NCBI Taxonomy" id="392032"/>
    <lineage>
        <taxon>Eukaryota</taxon>
        <taxon>Metazoa</taxon>
        <taxon>Spiralia</taxon>
        <taxon>Gnathifera</taxon>
        <taxon>Rotifera</taxon>
        <taxon>Eurotatoria</taxon>
        <taxon>Bdelloidea</taxon>
        <taxon>Philodinida</taxon>
        <taxon>Philodinidae</taxon>
        <taxon>Rotaria</taxon>
    </lineage>
</organism>
<evidence type="ECO:0000313" key="10">
    <source>
        <dbReference type="EMBL" id="CAF4790250.1"/>
    </source>
</evidence>
<dbReference type="InterPro" id="IPR017970">
    <property type="entry name" value="Homeobox_CS"/>
</dbReference>
<keyword evidence="3 5" id="KW-0371">Homeobox</keyword>
<dbReference type="PANTHER" id="PTHR24329:SF543">
    <property type="entry name" value="FI01017P-RELATED"/>
    <property type="match status" value="1"/>
</dbReference>
<feature type="compositionally biased region" description="Pro residues" evidence="7">
    <location>
        <begin position="182"/>
        <end position="196"/>
    </location>
</feature>
<comment type="subcellular location">
    <subcellularLocation>
        <location evidence="1 5 6">Nucleus</location>
    </subcellularLocation>
</comment>
<feature type="region of interest" description="Disordered" evidence="7">
    <location>
        <begin position="50"/>
        <end position="70"/>
    </location>
</feature>
<protein>
    <recommendedName>
        <fullName evidence="8">Homeobox domain-containing protein</fullName>
    </recommendedName>
</protein>
<evidence type="ECO:0000256" key="3">
    <source>
        <dbReference type="ARBA" id="ARBA00023155"/>
    </source>
</evidence>
<dbReference type="Gene3D" id="1.10.10.60">
    <property type="entry name" value="Homeodomain-like"/>
    <property type="match status" value="1"/>
</dbReference>
<dbReference type="InterPro" id="IPR050649">
    <property type="entry name" value="Paired_Homeobox_TFs"/>
</dbReference>
<dbReference type="SUPFAM" id="SSF46689">
    <property type="entry name" value="Homeodomain-like"/>
    <property type="match status" value="1"/>
</dbReference>
<dbReference type="GO" id="GO:0005634">
    <property type="term" value="C:nucleus"/>
    <property type="evidence" value="ECO:0007669"/>
    <property type="project" value="UniProtKB-SubCell"/>
</dbReference>
<feature type="compositionally biased region" description="Polar residues" evidence="7">
    <location>
        <begin position="50"/>
        <end position="61"/>
    </location>
</feature>
<dbReference type="SMART" id="SM00389">
    <property type="entry name" value="HOX"/>
    <property type="match status" value="1"/>
</dbReference>
<dbReference type="PROSITE" id="PS00027">
    <property type="entry name" value="HOMEOBOX_1"/>
    <property type="match status" value="1"/>
</dbReference>
<feature type="domain" description="Homeobox" evidence="8">
    <location>
        <begin position="78"/>
        <end position="138"/>
    </location>
</feature>
<name>A0A818CXI0_9BILA</name>
<dbReference type="CDD" id="cd00086">
    <property type="entry name" value="homeodomain"/>
    <property type="match status" value="1"/>
</dbReference>
<evidence type="ECO:0000259" key="8">
    <source>
        <dbReference type="PROSITE" id="PS50071"/>
    </source>
</evidence>
<evidence type="ECO:0000256" key="6">
    <source>
        <dbReference type="RuleBase" id="RU000682"/>
    </source>
</evidence>
<dbReference type="Proteomes" id="UP000663865">
    <property type="component" value="Unassembled WGS sequence"/>
</dbReference>
<dbReference type="EMBL" id="CAJNYV010001828">
    <property type="protein sequence ID" value="CAF3438871.1"/>
    <property type="molecule type" value="Genomic_DNA"/>
</dbReference>
<evidence type="ECO:0000313" key="11">
    <source>
        <dbReference type="Proteomes" id="UP000663865"/>
    </source>
</evidence>